<accession>A0ACB6ZE96</accession>
<name>A0ACB6ZE96_THEGA</name>
<sequence>MCTGDNALATRGVIMEGGAFHDLSPHERLETVPCLQVLARPSPEDKKFLVEIPRSLAEIVGVTGDGTNDGPTPKTANVVFSMGIAGTEVAKESSDIILMDGNFASIVKAIM</sequence>
<dbReference type="EMBL" id="MU118027">
    <property type="protein sequence ID" value="KAF9647741.1"/>
    <property type="molecule type" value="Genomic_DNA"/>
</dbReference>
<comment type="caution">
    <text evidence="1">The sequence shown here is derived from an EMBL/GenBank/DDBJ whole genome shotgun (WGS) entry which is preliminary data.</text>
</comment>
<reference evidence="1" key="2">
    <citation type="journal article" date="2020" name="Nat. Commun.">
        <title>Large-scale genome sequencing of mycorrhizal fungi provides insights into the early evolution of symbiotic traits.</title>
        <authorList>
            <person name="Miyauchi S."/>
            <person name="Kiss E."/>
            <person name="Kuo A."/>
            <person name="Drula E."/>
            <person name="Kohler A."/>
            <person name="Sanchez-Garcia M."/>
            <person name="Morin E."/>
            <person name="Andreopoulos B."/>
            <person name="Barry K.W."/>
            <person name="Bonito G."/>
            <person name="Buee M."/>
            <person name="Carver A."/>
            <person name="Chen C."/>
            <person name="Cichocki N."/>
            <person name="Clum A."/>
            <person name="Culley D."/>
            <person name="Crous P.W."/>
            <person name="Fauchery L."/>
            <person name="Girlanda M."/>
            <person name="Hayes R.D."/>
            <person name="Keri Z."/>
            <person name="LaButti K."/>
            <person name="Lipzen A."/>
            <person name="Lombard V."/>
            <person name="Magnuson J."/>
            <person name="Maillard F."/>
            <person name="Murat C."/>
            <person name="Nolan M."/>
            <person name="Ohm R.A."/>
            <person name="Pangilinan J."/>
            <person name="Pereira M.F."/>
            <person name="Perotto S."/>
            <person name="Peter M."/>
            <person name="Pfister S."/>
            <person name="Riley R."/>
            <person name="Sitrit Y."/>
            <person name="Stielow J.B."/>
            <person name="Szollosi G."/>
            <person name="Zifcakova L."/>
            <person name="Stursova M."/>
            <person name="Spatafora J.W."/>
            <person name="Tedersoo L."/>
            <person name="Vaario L.M."/>
            <person name="Yamada A."/>
            <person name="Yan M."/>
            <person name="Wang P."/>
            <person name="Xu J."/>
            <person name="Bruns T."/>
            <person name="Baldrian P."/>
            <person name="Vilgalys R."/>
            <person name="Dunand C."/>
            <person name="Henrissat B."/>
            <person name="Grigoriev I.V."/>
            <person name="Hibbett D."/>
            <person name="Nagy L.G."/>
            <person name="Martin F.M."/>
        </authorList>
    </citation>
    <scope>NUCLEOTIDE SEQUENCE</scope>
    <source>
        <strain evidence="1">P2</strain>
    </source>
</reference>
<reference evidence="1" key="1">
    <citation type="submission" date="2019-10" db="EMBL/GenBank/DDBJ databases">
        <authorList>
            <consortium name="DOE Joint Genome Institute"/>
            <person name="Kuo A."/>
            <person name="Miyauchi S."/>
            <person name="Kiss E."/>
            <person name="Drula E."/>
            <person name="Kohler A."/>
            <person name="Sanchez-Garcia M."/>
            <person name="Andreopoulos B."/>
            <person name="Barry K.W."/>
            <person name="Bonito G."/>
            <person name="Buee M."/>
            <person name="Carver A."/>
            <person name="Chen C."/>
            <person name="Cichocki N."/>
            <person name="Clum A."/>
            <person name="Culley D."/>
            <person name="Crous P.W."/>
            <person name="Fauchery L."/>
            <person name="Girlanda M."/>
            <person name="Hayes R."/>
            <person name="Keri Z."/>
            <person name="Labutti K."/>
            <person name="Lipzen A."/>
            <person name="Lombard V."/>
            <person name="Magnuson J."/>
            <person name="Maillard F."/>
            <person name="Morin E."/>
            <person name="Murat C."/>
            <person name="Nolan M."/>
            <person name="Ohm R."/>
            <person name="Pangilinan J."/>
            <person name="Pereira M."/>
            <person name="Perotto S."/>
            <person name="Peter M."/>
            <person name="Riley R."/>
            <person name="Sitrit Y."/>
            <person name="Stielow B."/>
            <person name="Szollosi G."/>
            <person name="Zifcakova L."/>
            <person name="Stursova M."/>
            <person name="Spatafora J.W."/>
            <person name="Tedersoo L."/>
            <person name="Vaario L.-M."/>
            <person name="Yamada A."/>
            <person name="Yan M."/>
            <person name="Wang P."/>
            <person name="Xu J."/>
            <person name="Bruns T."/>
            <person name="Baldrian P."/>
            <person name="Vilgalys R."/>
            <person name="Henrissat B."/>
            <person name="Grigoriev I.V."/>
            <person name="Hibbett D."/>
            <person name="Nagy L.G."/>
            <person name="Martin F.M."/>
        </authorList>
    </citation>
    <scope>NUCLEOTIDE SEQUENCE</scope>
    <source>
        <strain evidence="1">P2</strain>
    </source>
</reference>
<gene>
    <name evidence="1" type="ORF">BDM02DRAFT_3116597</name>
</gene>
<feature type="non-terminal residue" evidence="1">
    <location>
        <position position="1"/>
    </location>
</feature>
<proteinExistence type="predicted"/>
<protein>
    <submittedName>
        <fullName evidence="1">HAD-like protein</fullName>
    </submittedName>
</protein>
<evidence type="ECO:0000313" key="1">
    <source>
        <dbReference type="EMBL" id="KAF9647741.1"/>
    </source>
</evidence>
<evidence type="ECO:0000313" key="2">
    <source>
        <dbReference type="Proteomes" id="UP000886501"/>
    </source>
</evidence>
<dbReference type="Proteomes" id="UP000886501">
    <property type="component" value="Unassembled WGS sequence"/>
</dbReference>
<keyword evidence="2" id="KW-1185">Reference proteome</keyword>
<organism evidence="1 2">
    <name type="scientific">Thelephora ganbajun</name>
    <name type="common">Ganba fungus</name>
    <dbReference type="NCBI Taxonomy" id="370292"/>
    <lineage>
        <taxon>Eukaryota</taxon>
        <taxon>Fungi</taxon>
        <taxon>Dikarya</taxon>
        <taxon>Basidiomycota</taxon>
        <taxon>Agaricomycotina</taxon>
        <taxon>Agaricomycetes</taxon>
        <taxon>Thelephorales</taxon>
        <taxon>Thelephoraceae</taxon>
        <taxon>Thelephora</taxon>
    </lineage>
</organism>